<gene>
    <name evidence="4" type="ORF">D9615_001581</name>
</gene>
<sequence length="1202" mass="131829">MECRTFNQEALQTLSPVGRALFNKFGRGETREYPFKCVHQAFEFQARSHPDTIAVEDLPEKITFAHLDRRANCLAAHLRELGIFPGSRVGLLVERSIHMVVGILAVLKAGGAYVPLDGNVVSSSTLTHALRDSDASLVLVQDKFSERVFMTPTVSLEEFACSHASVVECSKPEDLSSPDDSAYIIYTSGTTGVPKGVDVMHQNVTNLVCVGPGNLAMSPGLRVSQLMNISFDMAAWEILGSLCNGSTLCLRGKTSKEWRAVMKTIDIMIATPSMLTPHDPADYPNIKVVADLRTLGRKLSTSTTAVVPLRHSPGDTLGIGVPTPNNTVYILDEHMKPVKIGDVGIMWAGGAGITRGYLNLAAKTAEVYKLDPFLNDGSMMFNTGDLARWYPNGDIEHLGRVDDQVKVKGFRVELDGVAAAMETTPGVKLAAAVLIEGELWGFFTPPSVEIHAVKASTSRVQPYYAVPSKYIPLTKFPVTVNGKVDKISLKTLALESSLYVPQSPPQELLTPDAKLPKLPPVYPVLISADKHYNSPIQYKESAACEQRPESEITIISSSSSSNPPSLPPRSKDRVCSPSPDRCSNSSASPSTPRDSSINSSDLYLSPSTPPPPLPARSKDRPPSPPLETRNKLAALKEEDVEEHPAPSLSLYSPPPRSKERSSSRLSWNRSAESVVSVQQLVTEVSRRSTPRSSPTPPPIPAKSMKRPPSPTVASPVFSYERSAGDQDAKKVLYSGHHLPGHVEIHVDLPIKKEIDPSALEDQTSIWAGYKQDVMPQKSQGPFMRKLRYQVASLCRRLFGLVFFINFLVLIGIASKGANALKVNEVVVGNLFVAVLMRQDYVIDAFYILFTAVPSSWPLWVRKIAAGVHHIGGVHSGAGASSFLWQLYFTVQATKERTMDSSPTPSGPTLAFTYVLLFLLVITLLLAYPGMHKKVHSSFEASHRLLGWAVVALVWIQSILLANDYRPSERSLGMALVLSAPFWLVLVMIASLILPWVRLRKVDIVYSERISSQAIRMYFDYTTPPAGSLVRISDEPLTEWHNFATLPEPGKPGFSIVVSRGGDWAKQQIAHPPSKIWVRGIPIYGVMRIASVFRRIVLVATSSGIGPCIPIVLEQKLPIRLLWIASNVRETFGNQLVDSVVKANPQAVIYNTQQYGKPDIVKLTYRLVKEFDAEAVVVMSNKKVTEKVVFEMMNRGIPAFGTT</sequence>
<dbReference type="EMBL" id="JAACJP010000002">
    <property type="protein sequence ID" value="KAF5387183.1"/>
    <property type="molecule type" value="Genomic_DNA"/>
</dbReference>
<dbReference type="OrthoDB" id="408177at2759"/>
<protein>
    <recommendedName>
        <fullName evidence="3">AMP-dependent synthetase/ligase domain-containing protein</fullName>
    </recommendedName>
</protein>
<proteinExistence type="predicted"/>
<dbReference type="PROSITE" id="PS00455">
    <property type="entry name" value="AMP_BINDING"/>
    <property type="match status" value="1"/>
</dbReference>
<feature type="domain" description="AMP-dependent synthetase/ligase" evidence="3">
    <location>
        <begin position="42"/>
        <end position="275"/>
    </location>
</feature>
<dbReference type="InterPro" id="IPR000873">
    <property type="entry name" value="AMP-dep_synth/lig_dom"/>
</dbReference>
<dbReference type="InterPro" id="IPR042099">
    <property type="entry name" value="ANL_N_sf"/>
</dbReference>
<dbReference type="Gene3D" id="3.30.300.30">
    <property type="match status" value="1"/>
</dbReference>
<dbReference type="Gene3D" id="3.40.50.12780">
    <property type="entry name" value="N-terminal domain of ligase-like"/>
    <property type="match status" value="1"/>
</dbReference>
<feature type="transmembrane region" description="Helical" evidence="2">
    <location>
        <begin position="793"/>
        <end position="813"/>
    </location>
</feature>
<feature type="transmembrane region" description="Helical" evidence="2">
    <location>
        <begin position="910"/>
        <end position="930"/>
    </location>
</feature>
<evidence type="ECO:0000256" key="1">
    <source>
        <dbReference type="SAM" id="MobiDB-lite"/>
    </source>
</evidence>
<feature type="transmembrane region" description="Helical" evidence="2">
    <location>
        <begin position="973"/>
        <end position="996"/>
    </location>
</feature>
<feature type="transmembrane region" description="Helical" evidence="2">
    <location>
        <begin position="840"/>
        <end position="860"/>
    </location>
</feature>
<evidence type="ECO:0000313" key="4">
    <source>
        <dbReference type="EMBL" id="KAF5387183.1"/>
    </source>
</evidence>
<dbReference type="SUPFAM" id="SSF56801">
    <property type="entry name" value="Acetyl-CoA synthetase-like"/>
    <property type="match status" value="1"/>
</dbReference>
<dbReference type="FunFam" id="3.40.50.980:FF:000001">
    <property type="entry name" value="Non-ribosomal peptide synthetase"/>
    <property type="match status" value="1"/>
</dbReference>
<feature type="compositionally biased region" description="Low complexity" evidence="1">
    <location>
        <begin position="554"/>
        <end position="563"/>
    </location>
</feature>
<dbReference type="PANTHER" id="PTHR33927">
    <property type="entry name" value="TRANSMEMBRANE PROTEIN"/>
    <property type="match status" value="1"/>
</dbReference>
<dbReference type="Pfam" id="PF00501">
    <property type="entry name" value="AMP-binding"/>
    <property type="match status" value="1"/>
</dbReference>
<dbReference type="PANTHER" id="PTHR33927:SF5">
    <property type="entry name" value="ENZYME, PUTATIVE (AFU_ORTHOLOGUE AFUA_8G01222)-RELATED"/>
    <property type="match status" value="1"/>
</dbReference>
<keyword evidence="5" id="KW-1185">Reference proteome</keyword>
<name>A0A8H5HPR2_9AGAR</name>
<accession>A0A8H5HPR2</accession>
<feature type="compositionally biased region" description="Basic and acidic residues" evidence="1">
    <location>
        <begin position="628"/>
        <end position="637"/>
    </location>
</feature>
<evidence type="ECO:0000259" key="3">
    <source>
        <dbReference type="Pfam" id="PF00501"/>
    </source>
</evidence>
<evidence type="ECO:0000256" key="2">
    <source>
        <dbReference type="SAM" id="Phobius"/>
    </source>
</evidence>
<dbReference type="Proteomes" id="UP000565441">
    <property type="component" value="Unassembled WGS sequence"/>
</dbReference>
<organism evidence="4 5">
    <name type="scientific">Tricholomella constricta</name>
    <dbReference type="NCBI Taxonomy" id="117010"/>
    <lineage>
        <taxon>Eukaryota</taxon>
        <taxon>Fungi</taxon>
        <taxon>Dikarya</taxon>
        <taxon>Basidiomycota</taxon>
        <taxon>Agaricomycotina</taxon>
        <taxon>Agaricomycetes</taxon>
        <taxon>Agaricomycetidae</taxon>
        <taxon>Agaricales</taxon>
        <taxon>Tricholomatineae</taxon>
        <taxon>Lyophyllaceae</taxon>
        <taxon>Tricholomella</taxon>
    </lineage>
</organism>
<keyword evidence="2" id="KW-1133">Transmembrane helix</keyword>
<feature type="compositionally biased region" description="Low complexity" evidence="1">
    <location>
        <begin position="583"/>
        <end position="606"/>
    </location>
</feature>
<reference evidence="4 5" key="1">
    <citation type="journal article" date="2020" name="ISME J.">
        <title>Uncovering the hidden diversity of litter-decomposition mechanisms in mushroom-forming fungi.</title>
        <authorList>
            <person name="Floudas D."/>
            <person name="Bentzer J."/>
            <person name="Ahren D."/>
            <person name="Johansson T."/>
            <person name="Persson P."/>
            <person name="Tunlid A."/>
        </authorList>
    </citation>
    <scope>NUCLEOTIDE SEQUENCE [LARGE SCALE GENOMIC DNA]</scope>
    <source>
        <strain evidence="4 5">CBS 661.87</strain>
    </source>
</reference>
<feature type="transmembrane region" description="Helical" evidence="2">
    <location>
        <begin position="942"/>
        <end position="961"/>
    </location>
</feature>
<dbReference type="InterPro" id="IPR045851">
    <property type="entry name" value="AMP-bd_C_sf"/>
</dbReference>
<keyword evidence="2" id="KW-0812">Transmembrane</keyword>
<feature type="compositionally biased region" description="Polar residues" evidence="1">
    <location>
        <begin position="667"/>
        <end position="682"/>
    </location>
</feature>
<dbReference type="AlphaFoldDB" id="A0A8H5HPR2"/>
<comment type="caution">
    <text evidence="4">The sequence shown here is derived from an EMBL/GenBank/DDBJ whole genome shotgun (WGS) entry which is preliminary data.</text>
</comment>
<keyword evidence="2" id="KW-0472">Membrane</keyword>
<dbReference type="InterPro" id="IPR020845">
    <property type="entry name" value="AMP-binding_CS"/>
</dbReference>
<feature type="region of interest" description="Disordered" evidence="1">
    <location>
        <begin position="554"/>
        <end position="714"/>
    </location>
</feature>
<evidence type="ECO:0000313" key="5">
    <source>
        <dbReference type="Proteomes" id="UP000565441"/>
    </source>
</evidence>
<dbReference type="InterPro" id="IPR052979">
    <property type="entry name" value="Adenylate-forming_domain"/>
</dbReference>